<dbReference type="EMBL" id="JAMQPR010000001">
    <property type="protein sequence ID" value="MCW7503523.1"/>
    <property type="molecule type" value="Genomic_DNA"/>
</dbReference>
<evidence type="ECO:0000313" key="1">
    <source>
        <dbReference type="EMBL" id="MCW7503523.1"/>
    </source>
</evidence>
<comment type="caution">
    <text evidence="1">The sequence shown here is derived from an EMBL/GenBank/DDBJ whole genome shotgun (WGS) entry which is preliminary data.</text>
</comment>
<evidence type="ECO:0008006" key="3">
    <source>
        <dbReference type="Google" id="ProtNLM"/>
    </source>
</evidence>
<dbReference type="Proteomes" id="UP001208794">
    <property type="component" value="Unassembled WGS sequence"/>
</dbReference>
<name>A0ABT3M572_9LEPT</name>
<evidence type="ECO:0000313" key="2">
    <source>
        <dbReference type="Proteomes" id="UP001208794"/>
    </source>
</evidence>
<dbReference type="RefSeq" id="WP_265357486.1">
    <property type="nucleotide sequence ID" value="NZ_JAMQPR010000001.1"/>
</dbReference>
<reference evidence="1 2" key="1">
    <citation type="submission" date="2022-06" db="EMBL/GenBank/DDBJ databases">
        <title>Leptospira isolates from biofilms formed at urban environments.</title>
        <authorList>
            <person name="Ribeiro P.S."/>
            <person name="Sousa T."/>
            <person name="Carvalho N."/>
            <person name="Aburjaile F."/>
            <person name="Neves F."/>
            <person name="Oliveira D."/>
            <person name="Blanco L."/>
            <person name="Lima J."/>
            <person name="Costa F."/>
            <person name="Brenig B."/>
            <person name="Soares S."/>
            <person name="Ramos R."/>
            <person name="Goes-Neto A."/>
            <person name="Matiuzzi M."/>
            <person name="Azevedo V."/>
            <person name="Ristow P."/>
        </authorList>
    </citation>
    <scope>NUCLEOTIDE SEQUENCE [LARGE SCALE GENOMIC DNA]</scope>
    <source>
        <strain evidence="1 2">VSF14</strain>
    </source>
</reference>
<keyword evidence="2" id="KW-1185">Reference proteome</keyword>
<accession>A0ABT3M572</accession>
<gene>
    <name evidence="1" type="ORF">ND855_05255</name>
</gene>
<proteinExistence type="predicted"/>
<protein>
    <recommendedName>
        <fullName evidence="3">Lipoprotein</fullName>
    </recommendedName>
</protein>
<organism evidence="1 2">
    <name type="scientific">Leptospira paudalimensis</name>
    <dbReference type="NCBI Taxonomy" id="2950024"/>
    <lineage>
        <taxon>Bacteria</taxon>
        <taxon>Pseudomonadati</taxon>
        <taxon>Spirochaetota</taxon>
        <taxon>Spirochaetia</taxon>
        <taxon>Leptospirales</taxon>
        <taxon>Leptospiraceae</taxon>
        <taxon>Leptospira</taxon>
    </lineage>
</organism>
<sequence>MKNIITLIILSFLSFNCLSRTAIKLEEKPIKGLETNFANLSIVINNRKDSRISIEFYIQELESFEKNNNKFLPNFYFSESFKSDRINFSVPYGRYVGFLSIRSLDNAYFNRTISGFHQVHFGINNNFEKRKNIPEGCYQLKNYSYEIDRIINSSHCNNFQIDKNDINFEFSISDNDQINTMRTVLLTWPSISYAAFHGPQQYPYAVFLIMQGVFGFTARDTLINFDNINNFAK</sequence>